<evidence type="ECO:0000256" key="10">
    <source>
        <dbReference type="ARBA" id="ARBA00023316"/>
    </source>
</evidence>
<accession>A0A1R1PEY1</accession>
<dbReference type="Proteomes" id="UP000188320">
    <property type="component" value="Unassembled WGS sequence"/>
</dbReference>
<feature type="binding site" evidence="17">
    <location>
        <position position="257"/>
    </location>
    <ligand>
        <name>Mg(2+)</name>
        <dbReference type="ChEBI" id="CHEBI:18420"/>
    </ligand>
</feature>
<dbReference type="PANTHER" id="PTHR45955">
    <property type="entry name" value="PHOSPHOACETYLGLUCOSAMINE MUTASE"/>
    <property type="match status" value="1"/>
</dbReference>
<evidence type="ECO:0000256" key="8">
    <source>
        <dbReference type="ARBA" id="ARBA00023235"/>
    </source>
</evidence>
<feature type="binding site" description="via phosphate group" evidence="17">
    <location>
        <position position="40"/>
    </location>
    <ligand>
        <name>Mg(2+)</name>
        <dbReference type="ChEBI" id="CHEBI:18420"/>
    </ligand>
</feature>
<keyword evidence="5" id="KW-0597">Phosphoprotein</keyword>
<dbReference type="Pfam" id="PF02878">
    <property type="entry name" value="PGM_PMM_I"/>
    <property type="match status" value="2"/>
</dbReference>
<evidence type="ECO:0000313" key="22">
    <source>
        <dbReference type="EMBL" id="OMH79473.1"/>
    </source>
</evidence>
<keyword evidence="8 14" id="KW-0413">Isomerase</keyword>
<feature type="binding site" evidence="16">
    <location>
        <begin position="475"/>
        <end position="479"/>
    </location>
    <ligand>
        <name>substrate</name>
    </ligand>
</feature>
<feature type="domain" description="Phosphoacetylglucosamine mutase AMG1" evidence="21">
    <location>
        <begin position="155"/>
        <end position="262"/>
    </location>
</feature>
<keyword evidence="9" id="KW-0119">Carbohydrate metabolism</keyword>
<reference evidence="24" key="1">
    <citation type="submission" date="2017-01" db="EMBL/GenBank/DDBJ databases">
        <authorList>
            <person name="Wang Y."/>
            <person name="White M."/>
            <person name="Kvist S."/>
            <person name="Moncalvo J.-M."/>
        </authorList>
    </citation>
    <scope>NUCLEOTIDE SEQUENCE [LARGE SCALE GENOMIC DNA]</scope>
    <source>
        <strain evidence="24">COL-18-3</strain>
    </source>
</reference>
<feature type="domain" description="Alpha-D-phosphohexomutase C-terminal" evidence="18">
    <location>
        <begin position="432"/>
        <end position="503"/>
    </location>
</feature>
<reference evidence="22" key="2">
    <citation type="submission" date="2017-01" db="EMBL/GenBank/DDBJ databases">
        <authorList>
            <person name="Mah S.A."/>
            <person name="Swanson W.J."/>
            <person name="Moy G.W."/>
            <person name="Vacquier V.D."/>
        </authorList>
    </citation>
    <scope>NUCLEOTIDE SEQUENCE [LARGE SCALE GENOMIC DNA]</scope>
    <source>
        <strain evidence="22">COL-18-3</strain>
    </source>
</reference>
<keyword evidence="7 14" id="KW-0460">Magnesium</keyword>
<feature type="binding site" evidence="16">
    <location>
        <position position="484"/>
    </location>
    <ligand>
        <name>substrate</name>
    </ligand>
</feature>
<dbReference type="AlphaFoldDB" id="A0A1R1PEY1"/>
<feature type="binding site" evidence="16">
    <location>
        <begin position="350"/>
        <end position="352"/>
    </location>
    <ligand>
        <name>substrate</name>
    </ligand>
</feature>
<evidence type="ECO:0000259" key="20">
    <source>
        <dbReference type="Pfam" id="PF21404"/>
    </source>
</evidence>
<comment type="similarity">
    <text evidence="3 14">Belongs to the phosphohexose mutase family.</text>
</comment>
<feature type="domain" description="Phosphoacetylglucosamine mutase AMG1" evidence="20">
    <location>
        <begin position="276"/>
        <end position="414"/>
    </location>
</feature>
<dbReference type="FunFam" id="3.30.310.50:FF:000003">
    <property type="entry name" value="Phosphoacetylglucosamine mutase"/>
    <property type="match status" value="1"/>
</dbReference>
<keyword evidence="6 14" id="KW-0479">Metal-binding</keyword>
<dbReference type="UniPathway" id="UPA00113">
    <property type="reaction ID" value="UER00530"/>
</dbReference>
<evidence type="ECO:0000256" key="17">
    <source>
        <dbReference type="PIRSR" id="PIRSR016408-3"/>
    </source>
</evidence>
<dbReference type="PIRSF" id="PIRSF016408">
    <property type="entry name" value="PAGM"/>
    <property type="match status" value="1"/>
</dbReference>
<evidence type="ECO:0000256" key="3">
    <source>
        <dbReference type="ARBA" id="ARBA00010231"/>
    </source>
</evidence>
<dbReference type="InterPro" id="IPR036900">
    <property type="entry name" value="A-D-PHexomutase_C_sf"/>
</dbReference>
<dbReference type="EMBL" id="LSSK01001548">
    <property type="protein sequence ID" value="OMH79473.1"/>
    <property type="molecule type" value="Genomic_DNA"/>
</dbReference>
<evidence type="ECO:0000256" key="16">
    <source>
        <dbReference type="PIRSR" id="PIRSR016408-2"/>
    </source>
</evidence>
<feature type="domain" description="Alpha-D-phosphohexomutase alpha/beta/alpha" evidence="19">
    <location>
        <begin position="72"/>
        <end position="143"/>
    </location>
</feature>
<sequence length="517" mass="57335">MLMLHRGAQMESVVFRMGILASLRSMKEFGKAIGVMLTASHNKEEDNGLKLIDPMGEMLKMSWEGYCTQVANAESTEDLVAVLKNIVKEEGINTNIKAKIVYGCDTRPTAKMLVAALERGLEAMDAGTTNYGVVTTPQLHYFVCCINTENTERAYGEPTVDGYNKKLAKSFQKLVEHCRPKRALHVDCANGVGAIQVEKLAHAIGKDYLDVVIHNAEVSVENRLNVKCGADHVKTTQSAPLGVPMVPGERYCSFDGDADRLVYYFLDEGKQFHLLDGDRIASLVAMYIRDLLETAELRKFNLGVVQTAYANGSSTRYIRESLGLPVVMANTGVKYLHHEAEKFDIGVYFEANGHGTILFNPKTRDMLHAFEPQSPAQQEAVEKLLALRDVINETIGDAMSDMLVVEAILATKDWCLDDWNQTYTGLPNKLMKVTVKDRSIFRTTNAEQTLVQPEGLQDMIDQKVERYINGRSFVRPSGTEDAVRVYAEASTSDKVDELALGVAQLVYDYADGVGPRP</sequence>
<organism evidence="22 24">
    <name type="scientific">Zancudomyces culisetae</name>
    <name type="common">Gut fungus</name>
    <name type="synonym">Smittium culisetae</name>
    <dbReference type="NCBI Taxonomy" id="1213189"/>
    <lineage>
        <taxon>Eukaryota</taxon>
        <taxon>Fungi</taxon>
        <taxon>Fungi incertae sedis</taxon>
        <taxon>Zoopagomycota</taxon>
        <taxon>Kickxellomycotina</taxon>
        <taxon>Harpellomycetes</taxon>
        <taxon>Harpellales</taxon>
        <taxon>Legeriomycetaceae</taxon>
        <taxon>Zancudomyces</taxon>
    </lineage>
</organism>
<dbReference type="GO" id="GO:0046872">
    <property type="term" value="F:metal ion binding"/>
    <property type="evidence" value="ECO:0007669"/>
    <property type="project" value="UniProtKB-KW"/>
</dbReference>
<dbReference type="CDD" id="cd03086">
    <property type="entry name" value="PGM3"/>
    <property type="match status" value="1"/>
</dbReference>
<evidence type="ECO:0000256" key="4">
    <source>
        <dbReference type="ARBA" id="ARBA00012731"/>
    </source>
</evidence>
<evidence type="ECO:0000256" key="11">
    <source>
        <dbReference type="ARBA" id="ARBA00031926"/>
    </source>
</evidence>
<comment type="catalytic activity">
    <reaction evidence="1 14">
        <text>N-acetyl-alpha-D-glucosamine 1-phosphate = N-acetyl-D-glucosamine 6-phosphate</text>
        <dbReference type="Rhea" id="RHEA:23804"/>
        <dbReference type="ChEBI" id="CHEBI:57513"/>
        <dbReference type="ChEBI" id="CHEBI:57776"/>
        <dbReference type="EC" id="5.4.2.3"/>
    </reaction>
</comment>
<evidence type="ECO:0000313" key="23">
    <source>
        <dbReference type="EMBL" id="OMH81233.1"/>
    </source>
</evidence>
<evidence type="ECO:0000256" key="5">
    <source>
        <dbReference type="ARBA" id="ARBA00022553"/>
    </source>
</evidence>
<gene>
    <name evidence="23" type="ORF">AX774_g5319</name>
    <name evidence="22" type="ORF">AX774_g7102</name>
</gene>
<evidence type="ECO:0000256" key="14">
    <source>
        <dbReference type="PIRNR" id="PIRNR016408"/>
    </source>
</evidence>
<keyword evidence="10" id="KW-0961">Cell wall biogenesis/degradation</keyword>
<evidence type="ECO:0000256" key="9">
    <source>
        <dbReference type="ARBA" id="ARBA00023277"/>
    </source>
</evidence>
<comment type="pathway">
    <text evidence="2 14">Nucleotide-sugar biosynthesis; UDP-N-acetyl-alpha-D-glucosamine biosynthesis; N-acetyl-alpha-D-glucosamine 1-phosphate from alpha-D-glucosamine 6-phosphate (route I): step 2/2.</text>
</comment>
<dbReference type="InterPro" id="IPR016657">
    <property type="entry name" value="PAGM"/>
</dbReference>
<evidence type="ECO:0000256" key="7">
    <source>
        <dbReference type="ARBA" id="ARBA00022842"/>
    </source>
</evidence>
<evidence type="ECO:0000256" key="6">
    <source>
        <dbReference type="ARBA" id="ARBA00022723"/>
    </source>
</evidence>
<dbReference type="OrthoDB" id="1928at2759"/>
<keyword evidence="24" id="KW-1185">Reference proteome</keyword>
<dbReference type="InterPro" id="IPR049022">
    <property type="entry name" value="AMG1_III"/>
</dbReference>
<comment type="function">
    <text evidence="13 14">Catalyzes the conversion of GlcNAc-6-P into GlcNAc-1-P during the synthesis of uridine diphosphate/UDP-GlcNAc, which is a biosynthetic precursor of chitin and also supplies the amino sugars for N-linked oligosaccharides of glycoproteins.</text>
</comment>
<dbReference type="InterPro" id="IPR005843">
    <property type="entry name" value="A-D-PHexomutase_C"/>
</dbReference>
<dbReference type="GO" id="GO:0004610">
    <property type="term" value="F:phosphoacetylglucosamine mutase activity"/>
    <property type="evidence" value="ECO:0007669"/>
    <property type="project" value="UniProtKB-UniRule"/>
</dbReference>
<evidence type="ECO:0000256" key="12">
    <source>
        <dbReference type="ARBA" id="ARBA00032065"/>
    </source>
</evidence>
<comment type="cofactor">
    <cofactor evidence="14 17">
        <name>Mg(2+)</name>
        <dbReference type="ChEBI" id="CHEBI:18420"/>
    </cofactor>
    <text evidence="14 17">Binds 1 Mg(2+) ion per subunit.</text>
</comment>
<dbReference type="GO" id="GO:0005975">
    <property type="term" value="P:carbohydrate metabolic process"/>
    <property type="evidence" value="ECO:0007669"/>
    <property type="project" value="InterPro"/>
</dbReference>
<dbReference type="GO" id="GO:0071555">
    <property type="term" value="P:cell wall organization"/>
    <property type="evidence" value="ECO:0007669"/>
    <property type="project" value="UniProtKB-KW"/>
</dbReference>
<feature type="domain" description="Alpha-D-phosphohexomutase alpha/beta/alpha" evidence="19">
    <location>
        <begin position="26"/>
        <end position="59"/>
    </location>
</feature>
<evidence type="ECO:0000256" key="15">
    <source>
        <dbReference type="PIRSR" id="PIRSR016408-1"/>
    </source>
</evidence>
<dbReference type="Gene3D" id="3.40.120.10">
    <property type="entry name" value="Alpha-D-Glucose-1,6-Bisphosphate, subunit A, domain 3"/>
    <property type="match status" value="2"/>
</dbReference>
<feature type="active site" description="Phosphoserine intermediate" evidence="15">
    <location>
        <position position="40"/>
    </location>
</feature>
<name>A0A1R1PEY1_ZANCU</name>
<dbReference type="InterPro" id="IPR005844">
    <property type="entry name" value="A-D-PHexomutase_a/b/a-I"/>
</dbReference>
<feature type="binding site" evidence="17">
    <location>
        <position position="259"/>
    </location>
    <ligand>
        <name>Mg(2+)</name>
        <dbReference type="ChEBI" id="CHEBI:18420"/>
    </ligand>
</feature>
<dbReference type="FunFam" id="3.40.120.10:FF:000023">
    <property type="entry name" value="Phosphoacetylglucosamine mutase"/>
    <property type="match status" value="1"/>
</dbReference>
<dbReference type="SUPFAM" id="SSF53738">
    <property type="entry name" value="Phosphoglucomutase, first 3 domains"/>
    <property type="match status" value="3"/>
</dbReference>
<dbReference type="InterPro" id="IPR049023">
    <property type="entry name" value="AMG1_II"/>
</dbReference>
<evidence type="ECO:0000259" key="21">
    <source>
        <dbReference type="Pfam" id="PF21405"/>
    </source>
</evidence>
<dbReference type="GO" id="GO:0006048">
    <property type="term" value="P:UDP-N-acetylglucosamine biosynthetic process"/>
    <property type="evidence" value="ECO:0007669"/>
    <property type="project" value="UniProtKB-UniRule"/>
</dbReference>
<dbReference type="EC" id="5.4.2.3" evidence="4 14"/>
<proteinExistence type="inferred from homology"/>
<dbReference type="Pfam" id="PF00408">
    <property type="entry name" value="PGM_PMM_IV"/>
    <property type="match status" value="1"/>
</dbReference>
<dbReference type="Pfam" id="PF21405">
    <property type="entry name" value="AMG1_II"/>
    <property type="match status" value="1"/>
</dbReference>
<dbReference type="SUPFAM" id="SSF55957">
    <property type="entry name" value="Phosphoglucomutase, C-terminal domain"/>
    <property type="match status" value="1"/>
</dbReference>
<comment type="caution">
    <text evidence="22">The sequence shown here is derived from an EMBL/GenBank/DDBJ whole genome shotgun (WGS) entry which is preliminary data.</text>
</comment>
<evidence type="ECO:0000256" key="2">
    <source>
        <dbReference type="ARBA" id="ARBA00004865"/>
    </source>
</evidence>
<evidence type="ECO:0000259" key="19">
    <source>
        <dbReference type="Pfam" id="PF02878"/>
    </source>
</evidence>
<evidence type="ECO:0000256" key="1">
    <source>
        <dbReference type="ARBA" id="ARBA00000558"/>
    </source>
</evidence>
<protein>
    <recommendedName>
        <fullName evidence="4 14">Phosphoacetylglucosamine mutase</fullName>
        <shortName evidence="14">PAGM</shortName>
        <ecNumber evidence="4 14">5.4.2.3</ecNumber>
    </recommendedName>
    <alternativeName>
        <fullName evidence="12 14">Acetylglucosamine phosphomutase</fullName>
    </alternativeName>
    <alternativeName>
        <fullName evidence="11 14">N-acetylglucosamine-phosphate mutase</fullName>
    </alternativeName>
</protein>
<dbReference type="Pfam" id="PF21404">
    <property type="entry name" value="AMG1_III"/>
    <property type="match status" value="1"/>
</dbReference>
<dbReference type="PANTHER" id="PTHR45955:SF1">
    <property type="entry name" value="PHOSPHOACETYLGLUCOSAMINE MUTASE"/>
    <property type="match status" value="1"/>
</dbReference>
<dbReference type="InterPro" id="IPR016055">
    <property type="entry name" value="A-D-PHexomutase_a/b/a-I/II/III"/>
</dbReference>
<dbReference type="Gene3D" id="3.30.310.50">
    <property type="entry name" value="Alpha-D-phosphohexomutase, C-terminal domain"/>
    <property type="match status" value="1"/>
</dbReference>
<dbReference type="EMBL" id="LSSK01000949">
    <property type="protein sequence ID" value="OMH81233.1"/>
    <property type="molecule type" value="Genomic_DNA"/>
</dbReference>
<evidence type="ECO:0000259" key="18">
    <source>
        <dbReference type="Pfam" id="PF00408"/>
    </source>
</evidence>
<evidence type="ECO:0000313" key="24">
    <source>
        <dbReference type="Proteomes" id="UP000188320"/>
    </source>
</evidence>
<feature type="binding site" evidence="17">
    <location>
        <position position="255"/>
    </location>
    <ligand>
        <name>Mg(2+)</name>
        <dbReference type="ChEBI" id="CHEBI:18420"/>
    </ligand>
</feature>
<dbReference type="FunFam" id="3.40.120.10:FF:000013">
    <property type="entry name" value="Phosphoacetylglucosamine mutase"/>
    <property type="match status" value="1"/>
</dbReference>
<evidence type="ECO:0000256" key="13">
    <source>
        <dbReference type="ARBA" id="ARBA00059527"/>
    </source>
</evidence>